<dbReference type="SUPFAM" id="SSF46689">
    <property type="entry name" value="Homeodomain-like"/>
    <property type="match status" value="1"/>
</dbReference>
<keyword evidence="2 4" id="KW-0238">DNA-binding</keyword>
<sequence length="189" mass="19615">MTTARAGRPKASSRETLAEAACELFLEKGYEATSIAEIAARAGVSRSSFFNYVDSKGALLWGGLDERLDALERRLAAADGDGDGTAAVREGIGELGQGFAPDALALAFANAEAMEIEAELERETALRQARVGRLAAARLRRGGVGPLEAEVRGAAFGGAVMASIRAWSASGPGLRPLDEVLASALDLVP</sequence>
<dbReference type="Gene3D" id="1.10.357.10">
    <property type="entry name" value="Tetracycline Repressor, domain 2"/>
    <property type="match status" value="1"/>
</dbReference>
<dbReference type="RefSeq" id="WP_221856626.1">
    <property type="nucleotide sequence ID" value="NZ_BAAAYV010000002.1"/>
</dbReference>
<feature type="domain" description="HTH tetR-type" evidence="5">
    <location>
        <begin position="11"/>
        <end position="71"/>
    </location>
</feature>
<keyword evidence="7" id="KW-1185">Reference proteome</keyword>
<dbReference type="InterPro" id="IPR050109">
    <property type="entry name" value="HTH-type_TetR-like_transc_reg"/>
</dbReference>
<dbReference type="Pfam" id="PF00440">
    <property type="entry name" value="TetR_N"/>
    <property type="match status" value="1"/>
</dbReference>
<evidence type="ECO:0000256" key="4">
    <source>
        <dbReference type="PROSITE-ProRule" id="PRU00335"/>
    </source>
</evidence>
<gene>
    <name evidence="6" type="ORF">GCM10022202_03960</name>
</gene>
<keyword evidence="3" id="KW-0804">Transcription</keyword>
<protein>
    <recommendedName>
        <fullName evidence="5">HTH tetR-type domain-containing protein</fullName>
    </recommendedName>
</protein>
<evidence type="ECO:0000313" key="6">
    <source>
        <dbReference type="EMBL" id="GAA3647722.1"/>
    </source>
</evidence>
<dbReference type="PRINTS" id="PR00455">
    <property type="entry name" value="HTHTETR"/>
</dbReference>
<proteinExistence type="predicted"/>
<dbReference type="PANTHER" id="PTHR30055">
    <property type="entry name" value="HTH-TYPE TRANSCRIPTIONAL REGULATOR RUTR"/>
    <property type="match status" value="1"/>
</dbReference>
<comment type="caution">
    <text evidence="6">The sequence shown here is derived from an EMBL/GenBank/DDBJ whole genome shotgun (WGS) entry which is preliminary data.</text>
</comment>
<feature type="DNA-binding region" description="H-T-H motif" evidence="4">
    <location>
        <begin position="34"/>
        <end position="53"/>
    </location>
</feature>
<reference evidence="7" key="1">
    <citation type="journal article" date="2019" name="Int. J. Syst. Evol. Microbiol.">
        <title>The Global Catalogue of Microorganisms (GCM) 10K type strain sequencing project: providing services to taxonomists for standard genome sequencing and annotation.</title>
        <authorList>
            <consortium name="The Broad Institute Genomics Platform"/>
            <consortium name="The Broad Institute Genome Sequencing Center for Infectious Disease"/>
            <person name="Wu L."/>
            <person name="Ma J."/>
        </authorList>
    </citation>
    <scope>NUCLEOTIDE SEQUENCE [LARGE SCALE GENOMIC DNA]</scope>
    <source>
        <strain evidence="7">JCM 16546</strain>
    </source>
</reference>
<name>A0ABP7B3P9_9MICO</name>
<keyword evidence="1" id="KW-0805">Transcription regulation</keyword>
<evidence type="ECO:0000256" key="3">
    <source>
        <dbReference type="ARBA" id="ARBA00023163"/>
    </source>
</evidence>
<dbReference type="InterPro" id="IPR009057">
    <property type="entry name" value="Homeodomain-like_sf"/>
</dbReference>
<evidence type="ECO:0000256" key="1">
    <source>
        <dbReference type="ARBA" id="ARBA00023015"/>
    </source>
</evidence>
<dbReference type="PANTHER" id="PTHR30055:SF238">
    <property type="entry name" value="MYCOFACTOCIN BIOSYNTHESIS TRANSCRIPTIONAL REGULATOR MFTR-RELATED"/>
    <property type="match status" value="1"/>
</dbReference>
<accession>A0ABP7B3P9</accession>
<organism evidence="6 7">
    <name type="scientific">Microbacterium marinilacus</name>
    <dbReference type="NCBI Taxonomy" id="415209"/>
    <lineage>
        <taxon>Bacteria</taxon>
        <taxon>Bacillati</taxon>
        <taxon>Actinomycetota</taxon>
        <taxon>Actinomycetes</taxon>
        <taxon>Micrococcales</taxon>
        <taxon>Microbacteriaceae</taxon>
        <taxon>Microbacterium</taxon>
    </lineage>
</organism>
<evidence type="ECO:0000259" key="5">
    <source>
        <dbReference type="PROSITE" id="PS50977"/>
    </source>
</evidence>
<dbReference type="PROSITE" id="PS50977">
    <property type="entry name" value="HTH_TETR_2"/>
    <property type="match status" value="1"/>
</dbReference>
<dbReference type="EMBL" id="BAAAYV010000002">
    <property type="protein sequence ID" value="GAA3647722.1"/>
    <property type="molecule type" value="Genomic_DNA"/>
</dbReference>
<evidence type="ECO:0000313" key="7">
    <source>
        <dbReference type="Proteomes" id="UP001410795"/>
    </source>
</evidence>
<dbReference type="InterPro" id="IPR001647">
    <property type="entry name" value="HTH_TetR"/>
</dbReference>
<dbReference type="Proteomes" id="UP001410795">
    <property type="component" value="Unassembled WGS sequence"/>
</dbReference>
<evidence type="ECO:0000256" key="2">
    <source>
        <dbReference type="ARBA" id="ARBA00023125"/>
    </source>
</evidence>